<comment type="caution">
    <text evidence="1">The sequence shown here is derived from an EMBL/GenBank/DDBJ whole genome shotgun (WGS) entry which is preliminary data.</text>
</comment>
<dbReference type="Proteomes" id="UP001144280">
    <property type="component" value="Unassembled WGS sequence"/>
</dbReference>
<sequence>MPADPKLLQALTDAHADRLAATRRELEAVAALRNAGATWQEIADAVGLKTRQQAEKKYGRVLVQEQSARWSVAPDAAESLRLG</sequence>
<evidence type="ECO:0008006" key="3">
    <source>
        <dbReference type="Google" id="ProtNLM"/>
    </source>
</evidence>
<protein>
    <recommendedName>
        <fullName evidence="3">Myb-like domain-containing protein</fullName>
    </recommendedName>
</protein>
<name>A0ABQ5QRY6_9ACTN</name>
<dbReference type="RefSeq" id="WP_281895179.1">
    <property type="nucleotide sequence ID" value="NZ_BSDI01000010.1"/>
</dbReference>
<reference evidence="1" key="1">
    <citation type="submission" date="2022-12" db="EMBL/GenBank/DDBJ databases">
        <title>New Phytohabitans aurantiacus sp. RD004123 nov., an actinomycete isolated from soil.</title>
        <authorList>
            <person name="Triningsih D.W."/>
            <person name="Harunari E."/>
            <person name="Igarashi Y."/>
        </authorList>
    </citation>
    <scope>NUCLEOTIDE SEQUENCE</scope>
    <source>
        <strain evidence="1">RD004123</strain>
    </source>
</reference>
<keyword evidence="2" id="KW-1185">Reference proteome</keyword>
<accession>A0ABQ5QRY6</accession>
<gene>
    <name evidence="1" type="ORF">Pa4123_26380</name>
</gene>
<evidence type="ECO:0000313" key="2">
    <source>
        <dbReference type="Proteomes" id="UP001144280"/>
    </source>
</evidence>
<organism evidence="1 2">
    <name type="scientific">Phytohabitans aurantiacus</name>
    <dbReference type="NCBI Taxonomy" id="3016789"/>
    <lineage>
        <taxon>Bacteria</taxon>
        <taxon>Bacillati</taxon>
        <taxon>Actinomycetota</taxon>
        <taxon>Actinomycetes</taxon>
        <taxon>Micromonosporales</taxon>
        <taxon>Micromonosporaceae</taxon>
    </lineage>
</organism>
<dbReference type="EMBL" id="BSDI01000010">
    <property type="protein sequence ID" value="GLH97363.1"/>
    <property type="molecule type" value="Genomic_DNA"/>
</dbReference>
<evidence type="ECO:0000313" key="1">
    <source>
        <dbReference type="EMBL" id="GLH97363.1"/>
    </source>
</evidence>
<proteinExistence type="predicted"/>